<evidence type="ECO:0000256" key="1">
    <source>
        <dbReference type="SAM" id="Phobius"/>
    </source>
</evidence>
<proteinExistence type="predicted"/>
<keyword evidence="1" id="KW-0812">Transmembrane</keyword>
<protein>
    <recommendedName>
        <fullName evidence="4">Lipoprotein</fullName>
    </recommendedName>
</protein>
<reference evidence="2 3" key="1">
    <citation type="submission" date="2021-01" db="EMBL/GenBank/DDBJ databases">
        <title>FDA dAtabase for Regulatory Grade micrObial Sequences (FDA-ARGOS): Supporting development and validation of Infectious Disease Dx tests.</title>
        <authorList>
            <person name="Sproer C."/>
            <person name="Gronow S."/>
            <person name="Severitt S."/>
            <person name="Schroder I."/>
            <person name="Tallon L."/>
            <person name="Sadzewicz L."/>
            <person name="Zhao X."/>
            <person name="Boylan J."/>
            <person name="Ott S."/>
            <person name="Bowen H."/>
            <person name="Vavikolanu K."/>
            <person name="Mehta A."/>
            <person name="Aluvathingal J."/>
            <person name="Nadendla S."/>
            <person name="Lowell S."/>
            <person name="Myers T."/>
            <person name="Yan Y."/>
            <person name="Sichtig H."/>
        </authorList>
    </citation>
    <scope>NUCLEOTIDE SEQUENCE [LARGE SCALE GENOMIC DNA]</scope>
    <source>
        <strain evidence="2 3">FDAARGOS_1141</strain>
    </source>
</reference>
<keyword evidence="1" id="KW-0472">Membrane</keyword>
<keyword evidence="3" id="KW-1185">Reference proteome</keyword>
<feature type="transmembrane region" description="Helical" evidence="1">
    <location>
        <begin position="7"/>
        <end position="23"/>
    </location>
</feature>
<accession>A0ABX7CTZ5</accession>
<evidence type="ECO:0008006" key="4">
    <source>
        <dbReference type="Google" id="ProtNLM"/>
    </source>
</evidence>
<sequence>MKQILSNIINWLVIFICIFVMSSCSNNDEKVERTSMTGFSIDIPAKWCLDTNESNAIDSYVGKIILNTRDTLYFEYGKGIYNIVDPVKAIVPVSQKHYWDSVGMGGDVIISNNPALDATLNIYSNEYYLKDTIDNIEVNWVFPKKFRTGKTGAYFFNGKNKNNMSIYSSNIEGDDIDLFVKMVKSVRFNKE</sequence>
<gene>
    <name evidence="2" type="ORF">I6I98_08375</name>
</gene>
<evidence type="ECO:0000313" key="2">
    <source>
        <dbReference type="EMBL" id="QQT55254.1"/>
    </source>
</evidence>
<keyword evidence="1" id="KW-1133">Transmembrane helix</keyword>
<organism evidence="2 3">
    <name type="scientific">Sphingobacterium multivorum</name>
    <dbReference type="NCBI Taxonomy" id="28454"/>
    <lineage>
        <taxon>Bacteria</taxon>
        <taxon>Pseudomonadati</taxon>
        <taxon>Bacteroidota</taxon>
        <taxon>Sphingobacteriia</taxon>
        <taxon>Sphingobacteriales</taxon>
        <taxon>Sphingobacteriaceae</taxon>
        <taxon>Sphingobacterium</taxon>
    </lineage>
</organism>
<dbReference type="PROSITE" id="PS51257">
    <property type="entry name" value="PROKAR_LIPOPROTEIN"/>
    <property type="match status" value="1"/>
</dbReference>
<evidence type="ECO:0000313" key="3">
    <source>
        <dbReference type="Proteomes" id="UP000595498"/>
    </source>
</evidence>
<dbReference type="EMBL" id="CP068224">
    <property type="protein sequence ID" value="QQT55254.1"/>
    <property type="molecule type" value="Genomic_DNA"/>
</dbReference>
<dbReference type="Proteomes" id="UP000595498">
    <property type="component" value="Chromosome"/>
</dbReference>
<name>A0ABX7CTZ5_SPHMU</name>